<comment type="function">
    <text evidence="1">Conjugation of reduced glutathione to a wide number of exogenous and endogenous hydrophobic electrophiles.</text>
</comment>
<dbReference type="InterPro" id="IPR040079">
    <property type="entry name" value="Glutathione_S-Trfase"/>
</dbReference>
<dbReference type="SUPFAM" id="SSF52833">
    <property type="entry name" value="Thioredoxin-like"/>
    <property type="match status" value="1"/>
</dbReference>
<evidence type="ECO:0000313" key="8">
    <source>
        <dbReference type="EMBL" id="RWS20897.1"/>
    </source>
</evidence>
<name>A0A443S047_9ACAR</name>
<evidence type="ECO:0000259" key="7">
    <source>
        <dbReference type="PROSITE" id="PS50405"/>
    </source>
</evidence>
<dbReference type="GO" id="GO:0004364">
    <property type="term" value="F:glutathione transferase activity"/>
    <property type="evidence" value="ECO:0007669"/>
    <property type="project" value="UniProtKB-EC"/>
</dbReference>
<dbReference type="PRINTS" id="PR01267">
    <property type="entry name" value="GSTRNSFRASEM"/>
</dbReference>
<evidence type="ECO:0000256" key="3">
    <source>
        <dbReference type="ARBA" id="ARBA00012452"/>
    </source>
</evidence>
<dbReference type="EMBL" id="NCKV01014851">
    <property type="protein sequence ID" value="RWS20897.1"/>
    <property type="molecule type" value="Genomic_DNA"/>
</dbReference>
<gene>
    <name evidence="8" type="ORF">B4U80_05711</name>
</gene>
<dbReference type="Gene3D" id="3.40.30.10">
    <property type="entry name" value="Glutaredoxin"/>
    <property type="match status" value="1"/>
</dbReference>
<keyword evidence="4 8" id="KW-0808">Transferase</keyword>
<sequence length="190" mass="22165">VEFEDKRYTYGTEPDYVCLEWKNDKFNLGLPLPNLPYLFDGDVKLTQSLAILRYLARKYKLVGQSEAETTRLEVLEQELFDLRLRLATVVYSGTAYEKLREEYLKKFPEKPQLLSNYLCDKKFVNGDKVTYVDFMLYEVLDFINIIESSSLATFANLKSFRQRFENLPAIKKYMSSGNFSPLPTVGKKTD</sequence>
<comment type="catalytic activity">
    <reaction evidence="5">
        <text>RX + glutathione = an S-substituted glutathione + a halide anion + H(+)</text>
        <dbReference type="Rhea" id="RHEA:16437"/>
        <dbReference type="ChEBI" id="CHEBI:15378"/>
        <dbReference type="ChEBI" id="CHEBI:16042"/>
        <dbReference type="ChEBI" id="CHEBI:17792"/>
        <dbReference type="ChEBI" id="CHEBI:57925"/>
        <dbReference type="ChEBI" id="CHEBI:90779"/>
        <dbReference type="EC" id="2.5.1.18"/>
    </reaction>
</comment>
<dbReference type="InterPro" id="IPR004045">
    <property type="entry name" value="Glutathione_S-Trfase_N"/>
</dbReference>
<dbReference type="PANTHER" id="PTHR11571">
    <property type="entry name" value="GLUTATHIONE S-TRANSFERASE"/>
    <property type="match status" value="1"/>
</dbReference>
<dbReference type="Pfam" id="PF14497">
    <property type="entry name" value="GST_C_3"/>
    <property type="match status" value="1"/>
</dbReference>
<dbReference type="PANTHER" id="PTHR11571:SF222">
    <property type="entry name" value="GLUTATHIONE TRANSFERASE"/>
    <property type="match status" value="1"/>
</dbReference>
<proteinExistence type="inferred from homology"/>
<organism evidence="8 9">
    <name type="scientific">Leptotrombidium deliense</name>
    <dbReference type="NCBI Taxonomy" id="299467"/>
    <lineage>
        <taxon>Eukaryota</taxon>
        <taxon>Metazoa</taxon>
        <taxon>Ecdysozoa</taxon>
        <taxon>Arthropoda</taxon>
        <taxon>Chelicerata</taxon>
        <taxon>Arachnida</taxon>
        <taxon>Acari</taxon>
        <taxon>Acariformes</taxon>
        <taxon>Trombidiformes</taxon>
        <taxon>Prostigmata</taxon>
        <taxon>Anystina</taxon>
        <taxon>Parasitengona</taxon>
        <taxon>Trombiculoidea</taxon>
        <taxon>Trombiculidae</taxon>
        <taxon>Leptotrombidium</taxon>
    </lineage>
</organism>
<dbReference type="OrthoDB" id="4951845at2759"/>
<evidence type="ECO:0000256" key="2">
    <source>
        <dbReference type="ARBA" id="ARBA00005861"/>
    </source>
</evidence>
<dbReference type="InterPro" id="IPR003081">
    <property type="entry name" value="GST_mu"/>
</dbReference>
<protein>
    <recommendedName>
        <fullName evidence="3">glutathione transferase</fullName>
        <ecNumber evidence="3">2.5.1.18</ecNumber>
    </recommendedName>
</protein>
<dbReference type="Pfam" id="PF02798">
    <property type="entry name" value="GST_N"/>
    <property type="match status" value="1"/>
</dbReference>
<dbReference type="Gene3D" id="1.20.1050.10">
    <property type="match status" value="1"/>
</dbReference>
<dbReference type="PROSITE" id="PS50405">
    <property type="entry name" value="GST_CTER"/>
    <property type="match status" value="1"/>
</dbReference>
<keyword evidence="9" id="KW-1185">Reference proteome</keyword>
<dbReference type="InterPro" id="IPR036282">
    <property type="entry name" value="Glutathione-S-Trfase_C_sf"/>
</dbReference>
<evidence type="ECO:0000256" key="1">
    <source>
        <dbReference type="ARBA" id="ARBA00003701"/>
    </source>
</evidence>
<dbReference type="Proteomes" id="UP000288716">
    <property type="component" value="Unassembled WGS sequence"/>
</dbReference>
<dbReference type="FunFam" id="1.20.1050.10:FF:000003">
    <property type="entry name" value="Glutathione S-transferase 2"/>
    <property type="match status" value="1"/>
</dbReference>
<dbReference type="InterPro" id="IPR010987">
    <property type="entry name" value="Glutathione-S-Trfase_C-like"/>
</dbReference>
<evidence type="ECO:0000256" key="4">
    <source>
        <dbReference type="ARBA" id="ARBA00022679"/>
    </source>
</evidence>
<comment type="similarity">
    <text evidence="2">Belongs to the GST superfamily. Mu family.</text>
</comment>
<feature type="non-terminal residue" evidence="8">
    <location>
        <position position="1"/>
    </location>
</feature>
<dbReference type="SUPFAM" id="SSF47616">
    <property type="entry name" value="GST C-terminal domain-like"/>
    <property type="match status" value="1"/>
</dbReference>
<evidence type="ECO:0000259" key="6">
    <source>
        <dbReference type="PROSITE" id="PS50404"/>
    </source>
</evidence>
<dbReference type="GO" id="GO:0006749">
    <property type="term" value="P:glutathione metabolic process"/>
    <property type="evidence" value="ECO:0007669"/>
    <property type="project" value="TreeGrafter"/>
</dbReference>
<reference evidence="8 9" key="1">
    <citation type="journal article" date="2018" name="Gigascience">
        <title>Genomes of trombidid mites reveal novel predicted allergens and laterally-transferred genes associated with secondary metabolism.</title>
        <authorList>
            <person name="Dong X."/>
            <person name="Chaisiri K."/>
            <person name="Xia D."/>
            <person name="Armstrong S.D."/>
            <person name="Fang Y."/>
            <person name="Donnelly M.J."/>
            <person name="Kadowaki T."/>
            <person name="McGarry J.W."/>
            <person name="Darby A.C."/>
            <person name="Makepeace B.L."/>
        </authorList>
    </citation>
    <scope>NUCLEOTIDE SEQUENCE [LARGE SCALE GENOMIC DNA]</scope>
    <source>
        <strain evidence="8">UoL-UT</strain>
    </source>
</reference>
<dbReference type="PROSITE" id="PS50404">
    <property type="entry name" value="GST_NTER"/>
    <property type="match status" value="1"/>
</dbReference>
<dbReference type="InterPro" id="IPR050213">
    <property type="entry name" value="GST_superfamily"/>
</dbReference>
<evidence type="ECO:0000313" key="9">
    <source>
        <dbReference type="Proteomes" id="UP000288716"/>
    </source>
</evidence>
<comment type="caution">
    <text evidence="8">The sequence shown here is derived from an EMBL/GenBank/DDBJ whole genome shotgun (WGS) entry which is preliminary data.</text>
</comment>
<feature type="domain" description="GST C-terminal" evidence="7">
    <location>
        <begin position="65"/>
        <end position="184"/>
    </location>
</feature>
<evidence type="ECO:0000256" key="5">
    <source>
        <dbReference type="ARBA" id="ARBA00047960"/>
    </source>
</evidence>
<dbReference type="SFLD" id="SFLDS00019">
    <property type="entry name" value="Glutathione_Transferase_(cytos"/>
    <property type="match status" value="1"/>
</dbReference>
<dbReference type="VEuPathDB" id="VectorBase:LDEU011143"/>
<feature type="non-terminal residue" evidence="8">
    <location>
        <position position="190"/>
    </location>
</feature>
<accession>A0A443S047</accession>
<dbReference type="GO" id="GO:0042802">
    <property type="term" value="F:identical protein binding"/>
    <property type="evidence" value="ECO:0007669"/>
    <property type="project" value="UniProtKB-ARBA"/>
</dbReference>
<dbReference type="InterPro" id="IPR036249">
    <property type="entry name" value="Thioredoxin-like_sf"/>
</dbReference>
<feature type="domain" description="GST N-terminal" evidence="6">
    <location>
        <begin position="1"/>
        <end position="63"/>
    </location>
</feature>
<dbReference type="AlphaFoldDB" id="A0A443S047"/>
<dbReference type="InterPro" id="IPR004046">
    <property type="entry name" value="GST_C"/>
</dbReference>
<dbReference type="STRING" id="299467.A0A443S047"/>
<dbReference type="EC" id="2.5.1.18" evidence="3"/>